<feature type="transmembrane region" description="Helical" evidence="7">
    <location>
        <begin position="6"/>
        <end position="24"/>
    </location>
</feature>
<name>A0A919P6T3_9CELL</name>
<dbReference type="InterPro" id="IPR022781">
    <property type="entry name" value="Flagellar_biosynth_FliO"/>
</dbReference>
<keyword evidence="3 7" id="KW-0812">Transmembrane</keyword>
<dbReference type="Proteomes" id="UP000632740">
    <property type="component" value="Unassembled WGS sequence"/>
</dbReference>
<evidence type="ECO:0000256" key="1">
    <source>
        <dbReference type="ARBA" id="ARBA00004236"/>
    </source>
</evidence>
<comment type="subcellular location">
    <subcellularLocation>
        <location evidence="1">Cell membrane</location>
    </subcellularLocation>
</comment>
<evidence type="ECO:0000256" key="4">
    <source>
        <dbReference type="ARBA" id="ARBA00022989"/>
    </source>
</evidence>
<dbReference type="GO" id="GO:0044781">
    <property type="term" value="P:bacterial-type flagellum organization"/>
    <property type="evidence" value="ECO:0007669"/>
    <property type="project" value="InterPro"/>
</dbReference>
<organism evidence="8 9">
    <name type="scientific">Cellulomonas chitinilytica</name>
    <dbReference type="NCBI Taxonomy" id="398759"/>
    <lineage>
        <taxon>Bacteria</taxon>
        <taxon>Bacillati</taxon>
        <taxon>Actinomycetota</taxon>
        <taxon>Actinomycetes</taxon>
        <taxon>Micrococcales</taxon>
        <taxon>Cellulomonadaceae</taxon>
        <taxon>Cellulomonas</taxon>
    </lineage>
</organism>
<keyword evidence="5 7" id="KW-0472">Membrane</keyword>
<evidence type="ECO:0000313" key="9">
    <source>
        <dbReference type="Proteomes" id="UP000632740"/>
    </source>
</evidence>
<dbReference type="GO" id="GO:0016020">
    <property type="term" value="C:membrane"/>
    <property type="evidence" value="ECO:0007669"/>
    <property type="project" value="InterPro"/>
</dbReference>
<feature type="compositionally biased region" description="Low complexity" evidence="6">
    <location>
        <begin position="94"/>
        <end position="108"/>
    </location>
</feature>
<evidence type="ECO:0000256" key="6">
    <source>
        <dbReference type="SAM" id="MobiDB-lite"/>
    </source>
</evidence>
<keyword evidence="2" id="KW-1003">Cell membrane</keyword>
<keyword evidence="4 7" id="KW-1133">Transmembrane helix</keyword>
<sequence>MNGLMLTLRVLLSLACVIALIWYVGRRWGGQGRSAGSSREAHVQVVGRQSVGRHSGVAVVAVGSRRLLVGYGEQQVNLLTELSPVAEIQPAPVVPKAPKVPTKPSVPKQRSGDLPTGVADALRPAPLQGSVLSPATWRQAVRALQDRTVRR</sequence>
<dbReference type="EMBL" id="BONK01000012">
    <property type="protein sequence ID" value="GIG22636.1"/>
    <property type="molecule type" value="Genomic_DNA"/>
</dbReference>
<gene>
    <name evidence="8" type="ORF">Cch01nite_33600</name>
</gene>
<comment type="caution">
    <text evidence="8">The sequence shown here is derived from an EMBL/GenBank/DDBJ whole genome shotgun (WGS) entry which is preliminary data.</text>
</comment>
<evidence type="ECO:0000256" key="2">
    <source>
        <dbReference type="ARBA" id="ARBA00022475"/>
    </source>
</evidence>
<evidence type="ECO:0000256" key="5">
    <source>
        <dbReference type="ARBA" id="ARBA00023136"/>
    </source>
</evidence>
<reference evidence="8" key="1">
    <citation type="submission" date="2021-01" db="EMBL/GenBank/DDBJ databases">
        <title>Whole genome shotgun sequence of Cellulomonas chitinilytica NBRC 110799.</title>
        <authorList>
            <person name="Komaki H."/>
            <person name="Tamura T."/>
        </authorList>
    </citation>
    <scope>NUCLEOTIDE SEQUENCE</scope>
    <source>
        <strain evidence="8">NBRC 110799</strain>
    </source>
</reference>
<dbReference type="AlphaFoldDB" id="A0A919P6T3"/>
<accession>A0A919P6T3</accession>
<dbReference type="RefSeq" id="WP_203757582.1">
    <property type="nucleotide sequence ID" value="NZ_BONK01000012.1"/>
</dbReference>
<dbReference type="Pfam" id="PF04347">
    <property type="entry name" value="FliO"/>
    <property type="match status" value="1"/>
</dbReference>
<evidence type="ECO:0000256" key="7">
    <source>
        <dbReference type="SAM" id="Phobius"/>
    </source>
</evidence>
<feature type="region of interest" description="Disordered" evidence="6">
    <location>
        <begin position="94"/>
        <end position="121"/>
    </location>
</feature>
<protein>
    <recommendedName>
        <fullName evidence="10">Flagellar protein</fullName>
    </recommendedName>
</protein>
<keyword evidence="9" id="KW-1185">Reference proteome</keyword>
<proteinExistence type="predicted"/>
<evidence type="ECO:0000256" key="3">
    <source>
        <dbReference type="ARBA" id="ARBA00022692"/>
    </source>
</evidence>
<evidence type="ECO:0000313" key="8">
    <source>
        <dbReference type="EMBL" id="GIG22636.1"/>
    </source>
</evidence>
<evidence type="ECO:0008006" key="10">
    <source>
        <dbReference type="Google" id="ProtNLM"/>
    </source>
</evidence>